<accession>A0ABT3YBQ7</accession>
<proteinExistence type="predicted"/>
<protein>
    <submittedName>
        <fullName evidence="2">DNA repair protein</fullName>
    </submittedName>
</protein>
<sequence length="304" mass="31869">MSLSRLQTATDILKARTRAYEAEAHRGMGLGDAAVSPPLALGASVVDLCLDGGLACGGLHEVRVGLARDIAAGSGFALGLAARAIHAGREGAGRGRQGIVWVTDPATRVDGGGLFPAGLAQYGLDPSRVTCVEPGDLQGAMWAADEAAGCAGLAALVFQIKGNPARFDITATRRLMLRARQSGVLALVLRQSGEEEASAAVTRWCVNTEMSGADETFERGVGAMRLSLTLERNRAGRTGQWLLAWNPKARSFDHAAPHTTDQRISGATPPAHSLDRIPASADRRDSAGKMGQVLDHRQDFGRAS</sequence>
<evidence type="ECO:0000313" key="3">
    <source>
        <dbReference type="Proteomes" id="UP001081283"/>
    </source>
</evidence>
<feature type="compositionally biased region" description="Basic and acidic residues" evidence="1">
    <location>
        <begin position="294"/>
        <end position="304"/>
    </location>
</feature>
<dbReference type="InterPro" id="IPR017026">
    <property type="entry name" value="ImuA"/>
</dbReference>
<evidence type="ECO:0000256" key="1">
    <source>
        <dbReference type="SAM" id="MobiDB-lite"/>
    </source>
</evidence>
<comment type="caution">
    <text evidence="2">The sequence shown here is derived from an EMBL/GenBank/DDBJ whole genome shotgun (WGS) entry which is preliminary data.</text>
</comment>
<dbReference type="SUPFAM" id="SSF52540">
    <property type="entry name" value="P-loop containing nucleoside triphosphate hydrolases"/>
    <property type="match status" value="1"/>
</dbReference>
<dbReference type="RefSeq" id="WP_267611274.1">
    <property type="nucleotide sequence ID" value="NZ_JAOVZQ010000001.1"/>
</dbReference>
<organism evidence="2 3">
    <name type="scientific">Hoeflea ulvae</name>
    <dbReference type="NCBI Taxonomy" id="2983764"/>
    <lineage>
        <taxon>Bacteria</taxon>
        <taxon>Pseudomonadati</taxon>
        <taxon>Pseudomonadota</taxon>
        <taxon>Alphaproteobacteria</taxon>
        <taxon>Hyphomicrobiales</taxon>
        <taxon>Rhizobiaceae</taxon>
        <taxon>Hoeflea</taxon>
    </lineage>
</organism>
<dbReference type="Gene3D" id="3.40.50.300">
    <property type="entry name" value="P-loop containing nucleotide triphosphate hydrolases"/>
    <property type="match status" value="1"/>
</dbReference>
<name>A0ABT3YBQ7_9HYPH</name>
<gene>
    <name evidence="2" type="ORF">OEG82_04585</name>
</gene>
<dbReference type="EMBL" id="JAOVZQ010000001">
    <property type="protein sequence ID" value="MCY0093307.1"/>
    <property type="molecule type" value="Genomic_DNA"/>
</dbReference>
<dbReference type="PIRSF" id="PIRSF034285">
    <property type="entry name" value="UCP034285"/>
    <property type="match status" value="1"/>
</dbReference>
<dbReference type="Proteomes" id="UP001081283">
    <property type="component" value="Unassembled WGS sequence"/>
</dbReference>
<reference evidence="2" key="1">
    <citation type="submission" date="2022-10" db="EMBL/GenBank/DDBJ databases">
        <title>Hoeflea sp. J2-29, isolated from marine algae.</title>
        <authorList>
            <person name="Kristyanto S."/>
            <person name="Kim J.M."/>
            <person name="Jeon C.O."/>
        </authorList>
    </citation>
    <scope>NUCLEOTIDE SEQUENCE</scope>
    <source>
        <strain evidence="2">J2-29</strain>
    </source>
</reference>
<dbReference type="InterPro" id="IPR027417">
    <property type="entry name" value="P-loop_NTPase"/>
</dbReference>
<feature type="region of interest" description="Disordered" evidence="1">
    <location>
        <begin position="253"/>
        <end position="304"/>
    </location>
</feature>
<keyword evidence="3" id="KW-1185">Reference proteome</keyword>
<evidence type="ECO:0000313" key="2">
    <source>
        <dbReference type="EMBL" id="MCY0093307.1"/>
    </source>
</evidence>